<sequence length="204" mass="21531">MPADDLVPPLISRPAAVFYLIAPGLKQAHRGADSSFWLFSAHEKKLAAFLVAFLKHIAAFTYSNTTSVREILGRGARAGCSPPHSTTPSPPCSVPRQATTLVDASHHVVARLLCVHLVTLPSPLCDCSGQAAHACGLQSGHGCYRRPETSCIGLDSSPGSVSASGIVLRCRSKTLGADPSSLEGLLALRVCYRTPPVMSNDQCE</sequence>
<proteinExistence type="predicted"/>
<dbReference type="Proteomes" id="UP000814033">
    <property type="component" value="Unassembled WGS sequence"/>
</dbReference>
<gene>
    <name evidence="1" type="ORF">FA95DRAFT_992767</name>
</gene>
<accession>A0ACB8R6E9</accession>
<evidence type="ECO:0000313" key="2">
    <source>
        <dbReference type="Proteomes" id="UP000814033"/>
    </source>
</evidence>
<dbReference type="EMBL" id="MU276274">
    <property type="protein sequence ID" value="KAI0039685.1"/>
    <property type="molecule type" value="Genomic_DNA"/>
</dbReference>
<reference evidence="1" key="2">
    <citation type="journal article" date="2022" name="New Phytol.">
        <title>Evolutionary transition to the ectomycorrhizal habit in the genomes of a hyperdiverse lineage of mushroom-forming fungi.</title>
        <authorList>
            <person name="Looney B."/>
            <person name="Miyauchi S."/>
            <person name="Morin E."/>
            <person name="Drula E."/>
            <person name="Courty P.E."/>
            <person name="Kohler A."/>
            <person name="Kuo A."/>
            <person name="LaButti K."/>
            <person name="Pangilinan J."/>
            <person name="Lipzen A."/>
            <person name="Riley R."/>
            <person name="Andreopoulos W."/>
            <person name="He G."/>
            <person name="Johnson J."/>
            <person name="Nolan M."/>
            <person name="Tritt A."/>
            <person name="Barry K.W."/>
            <person name="Grigoriev I.V."/>
            <person name="Nagy L.G."/>
            <person name="Hibbett D."/>
            <person name="Henrissat B."/>
            <person name="Matheny P.B."/>
            <person name="Labbe J."/>
            <person name="Martin F.M."/>
        </authorList>
    </citation>
    <scope>NUCLEOTIDE SEQUENCE</scope>
    <source>
        <strain evidence="1">FP105234-sp</strain>
    </source>
</reference>
<comment type="caution">
    <text evidence="1">The sequence shown here is derived from an EMBL/GenBank/DDBJ whole genome shotgun (WGS) entry which is preliminary data.</text>
</comment>
<protein>
    <submittedName>
        <fullName evidence="1">Uncharacterized protein</fullName>
    </submittedName>
</protein>
<reference evidence="1" key="1">
    <citation type="submission" date="2021-02" db="EMBL/GenBank/DDBJ databases">
        <authorList>
            <consortium name="DOE Joint Genome Institute"/>
            <person name="Ahrendt S."/>
            <person name="Looney B.P."/>
            <person name="Miyauchi S."/>
            <person name="Morin E."/>
            <person name="Drula E."/>
            <person name="Courty P.E."/>
            <person name="Chicoki N."/>
            <person name="Fauchery L."/>
            <person name="Kohler A."/>
            <person name="Kuo A."/>
            <person name="Labutti K."/>
            <person name="Pangilinan J."/>
            <person name="Lipzen A."/>
            <person name="Riley R."/>
            <person name="Andreopoulos W."/>
            <person name="He G."/>
            <person name="Johnson J."/>
            <person name="Barry K.W."/>
            <person name="Grigoriev I.V."/>
            <person name="Nagy L."/>
            <person name="Hibbett D."/>
            <person name="Henrissat B."/>
            <person name="Matheny P.B."/>
            <person name="Labbe J."/>
            <person name="Martin F."/>
        </authorList>
    </citation>
    <scope>NUCLEOTIDE SEQUENCE</scope>
    <source>
        <strain evidence="1">FP105234-sp</strain>
    </source>
</reference>
<evidence type="ECO:0000313" key="1">
    <source>
        <dbReference type="EMBL" id="KAI0039685.1"/>
    </source>
</evidence>
<organism evidence="1 2">
    <name type="scientific">Auriscalpium vulgare</name>
    <dbReference type="NCBI Taxonomy" id="40419"/>
    <lineage>
        <taxon>Eukaryota</taxon>
        <taxon>Fungi</taxon>
        <taxon>Dikarya</taxon>
        <taxon>Basidiomycota</taxon>
        <taxon>Agaricomycotina</taxon>
        <taxon>Agaricomycetes</taxon>
        <taxon>Russulales</taxon>
        <taxon>Auriscalpiaceae</taxon>
        <taxon>Auriscalpium</taxon>
    </lineage>
</organism>
<keyword evidence="2" id="KW-1185">Reference proteome</keyword>
<name>A0ACB8R6E9_9AGAM</name>